<evidence type="ECO:0000256" key="1">
    <source>
        <dbReference type="ARBA" id="ARBA00007355"/>
    </source>
</evidence>
<reference evidence="2 3" key="1">
    <citation type="submission" date="2017-10" db="EMBL/GenBank/DDBJ databases">
        <title>Development of genomic resources for the powdery mildew, Erysiphe pulchra.</title>
        <authorList>
            <person name="Wadl P.A."/>
            <person name="Mack B.M."/>
            <person name="Moore G."/>
            <person name="Beltz S.B."/>
        </authorList>
    </citation>
    <scope>NUCLEOTIDE SEQUENCE [LARGE SCALE GENOMIC DNA]</scope>
    <source>
        <strain evidence="2">Cflorida</strain>
    </source>
</reference>
<dbReference type="STRING" id="225359.A0A2S4PXV1"/>
<feature type="non-terminal residue" evidence="2">
    <location>
        <position position="101"/>
    </location>
</feature>
<dbReference type="OrthoDB" id="274641at2759"/>
<gene>
    <name evidence="2" type="ORF">EPUL_001722</name>
</gene>
<evidence type="ECO:0000313" key="3">
    <source>
        <dbReference type="Proteomes" id="UP000237438"/>
    </source>
</evidence>
<name>A0A2S4PXV1_9PEZI</name>
<comment type="caution">
    <text evidence="2">The sequence shown here is derived from an EMBL/GenBank/DDBJ whole genome shotgun (WGS) entry which is preliminary data.</text>
</comment>
<sequence>MHVIPMRPMLIAPDHIHQSSLERHVNTCENNKKSLEGWLERCSASNAIPCGLKYPLMRFAGDTKAGTLVGLDRYGNKYFENLKEELPLRTRWIDYKDYELD</sequence>
<keyword evidence="3" id="KW-1185">Reference proteome</keyword>
<protein>
    <submittedName>
        <fullName evidence="2">NADH-ubiquinone oxidoreductase subunit B17.2</fullName>
    </submittedName>
</protein>
<dbReference type="Pfam" id="PF05071">
    <property type="entry name" value="NDUFA12"/>
    <property type="match status" value="1"/>
</dbReference>
<dbReference type="AlphaFoldDB" id="A0A2S4PXV1"/>
<dbReference type="Proteomes" id="UP000237438">
    <property type="component" value="Unassembled WGS sequence"/>
</dbReference>
<evidence type="ECO:0000313" key="2">
    <source>
        <dbReference type="EMBL" id="POS86873.1"/>
    </source>
</evidence>
<comment type="similarity">
    <text evidence="1">Belongs to the complex I NDUFA12 subunit family.</text>
</comment>
<keyword evidence="2" id="KW-0830">Ubiquinone</keyword>
<accession>A0A2S4PXV1</accession>
<proteinExistence type="inferred from homology"/>
<dbReference type="InterPro" id="IPR007763">
    <property type="entry name" value="NDUFA12"/>
</dbReference>
<dbReference type="GO" id="GO:0045271">
    <property type="term" value="C:respiratory chain complex I"/>
    <property type="evidence" value="ECO:0007669"/>
    <property type="project" value="InterPro"/>
</dbReference>
<dbReference type="EMBL" id="PEDP01000235">
    <property type="protein sequence ID" value="POS86873.1"/>
    <property type="molecule type" value="Genomic_DNA"/>
</dbReference>
<organism evidence="2 3">
    <name type="scientific">Erysiphe pulchra</name>
    <dbReference type="NCBI Taxonomy" id="225359"/>
    <lineage>
        <taxon>Eukaryota</taxon>
        <taxon>Fungi</taxon>
        <taxon>Dikarya</taxon>
        <taxon>Ascomycota</taxon>
        <taxon>Pezizomycotina</taxon>
        <taxon>Leotiomycetes</taxon>
        <taxon>Erysiphales</taxon>
        <taxon>Erysiphaceae</taxon>
        <taxon>Erysiphe</taxon>
    </lineage>
</organism>